<feature type="domain" description="LamG-like jellyroll fold" evidence="3">
    <location>
        <begin position="284"/>
        <end position="424"/>
    </location>
</feature>
<reference evidence="4" key="1">
    <citation type="journal article" date="2014" name="Front. Microbiol.">
        <title>High frequency of phylogenetically diverse reductive dehalogenase-homologous genes in deep subseafloor sedimentary metagenomes.</title>
        <authorList>
            <person name="Kawai M."/>
            <person name="Futagami T."/>
            <person name="Toyoda A."/>
            <person name="Takaki Y."/>
            <person name="Nishi S."/>
            <person name="Hori S."/>
            <person name="Arai W."/>
            <person name="Tsubouchi T."/>
            <person name="Morono Y."/>
            <person name="Uchiyama I."/>
            <person name="Ito T."/>
            <person name="Fujiyama A."/>
            <person name="Inagaki F."/>
            <person name="Takami H."/>
        </authorList>
    </citation>
    <scope>NUCLEOTIDE SEQUENCE</scope>
    <source>
        <strain evidence="4">Expedition CK06-06</strain>
    </source>
</reference>
<accession>X0U841</accession>
<dbReference type="AlphaFoldDB" id="X0U841"/>
<dbReference type="GO" id="GO:0016020">
    <property type="term" value="C:membrane"/>
    <property type="evidence" value="ECO:0007669"/>
    <property type="project" value="InterPro"/>
</dbReference>
<protein>
    <recommendedName>
        <fullName evidence="3">LamG-like jellyroll fold domain-containing protein</fullName>
    </recommendedName>
</protein>
<name>X0U841_9ZZZZ</name>
<gene>
    <name evidence="4" type="ORF">S01H1_04500</name>
</gene>
<dbReference type="InterPro" id="IPR006558">
    <property type="entry name" value="LamG-like"/>
</dbReference>
<dbReference type="SUPFAM" id="SSF49899">
    <property type="entry name" value="Concanavalin A-like lectins/glucanases"/>
    <property type="match status" value="1"/>
</dbReference>
<feature type="non-terminal residue" evidence="4">
    <location>
        <position position="503"/>
    </location>
</feature>
<dbReference type="InterPro" id="IPR038081">
    <property type="entry name" value="CalX-like_sf"/>
</dbReference>
<dbReference type="InterPro" id="IPR015919">
    <property type="entry name" value="Cadherin-like_sf"/>
</dbReference>
<evidence type="ECO:0000256" key="1">
    <source>
        <dbReference type="ARBA" id="ARBA00022729"/>
    </source>
</evidence>
<dbReference type="InterPro" id="IPR013783">
    <property type="entry name" value="Ig-like_fold"/>
</dbReference>
<dbReference type="GO" id="GO:0005509">
    <property type="term" value="F:calcium ion binding"/>
    <property type="evidence" value="ECO:0007669"/>
    <property type="project" value="InterPro"/>
</dbReference>
<sequence length="503" mass="53447">SVKIYVQHICAADQSSNLQLHLSLDKTVSQWYQGVAVDGSSDANTGWFNSRKSENTYTWDVTSIVAGATVAETISNISNCELLCLNNSNNDIWFDYFEIEVVYKLKDVVVDAAPGLTTTEAGGEATFQVYLTKQPSDTVTVDLASSNPAEGVIDKSNLTFTTSDWATWQTVTITGQEDTVEDGNIHYTIQVGPVTSNDPDYAAIDPPDVSVRNMDDELDANLVAWWKLDETSGTTALDSVGTNDGTLNDMSGTEWTAGIKGGALRFDGSADDVRCDDGDGFMRDAFSVRSFALWVNADTTTGARELIDEGGGTQGLAVRINNDFLEAAVVSGGTQFILSTPYAYVGEWHHVAVVYDSGAFELYLDGSPVESVSTVASYTTVANHDNNGGLGQRLAADAFGASSNNNFDGLLDDFRMYDDALTATEVLDLAKVPPEIRSAVPPVGYVNVAYSHTFTGVGVPAPAWTLVAEANLPAGLSWNAGTATISGMPTAVAASPTITVTAT</sequence>
<evidence type="ECO:0000259" key="3">
    <source>
        <dbReference type="SMART" id="SM00560"/>
    </source>
</evidence>
<organism evidence="4">
    <name type="scientific">marine sediment metagenome</name>
    <dbReference type="NCBI Taxonomy" id="412755"/>
    <lineage>
        <taxon>unclassified sequences</taxon>
        <taxon>metagenomes</taxon>
        <taxon>ecological metagenomes</taxon>
    </lineage>
</organism>
<dbReference type="SUPFAM" id="SSF141072">
    <property type="entry name" value="CalX-like"/>
    <property type="match status" value="1"/>
</dbReference>
<dbReference type="Gene3D" id="2.60.120.200">
    <property type="match status" value="1"/>
</dbReference>
<proteinExistence type="predicted"/>
<keyword evidence="1" id="KW-0732">Signal</keyword>
<dbReference type="EMBL" id="BARS01002374">
    <property type="protein sequence ID" value="GAF84680.1"/>
    <property type="molecule type" value="Genomic_DNA"/>
</dbReference>
<dbReference type="SUPFAM" id="SSF49313">
    <property type="entry name" value="Cadherin-like"/>
    <property type="match status" value="1"/>
</dbReference>
<dbReference type="Gene3D" id="2.60.40.10">
    <property type="entry name" value="Immunoglobulins"/>
    <property type="match status" value="1"/>
</dbReference>
<dbReference type="Pfam" id="PF13385">
    <property type="entry name" value="Laminin_G_3"/>
    <property type="match status" value="1"/>
</dbReference>
<evidence type="ECO:0000313" key="4">
    <source>
        <dbReference type="EMBL" id="GAF84680.1"/>
    </source>
</evidence>
<dbReference type="InterPro" id="IPR013320">
    <property type="entry name" value="ConA-like_dom_sf"/>
</dbReference>
<dbReference type="SMART" id="SM00560">
    <property type="entry name" value="LamGL"/>
    <property type="match status" value="1"/>
</dbReference>
<evidence type="ECO:0000256" key="2">
    <source>
        <dbReference type="ARBA" id="ARBA00023157"/>
    </source>
</evidence>
<feature type="non-terminal residue" evidence="4">
    <location>
        <position position="1"/>
    </location>
</feature>
<comment type="caution">
    <text evidence="4">The sequence shown here is derived from an EMBL/GenBank/DDBJ whole genome shotgun (WGS) entry which is preliminary data.</text>
</comment>
<keyword evidence="2" id="KW-1015">Disulfide bond</keyword>
<dbReference type="Pfam" id="PF05345">
    <property type="entry name" value="He_PIG"/>
    <property type="match status" value="1"/>
</dbReference>